<name>A0A1C3ENA3_9PLAN</name>
<dbReference type="Proteomes" id="UP000094828">
    <property type="component" value="Unassembled WGS sequence"/>
</dbReference>
<reference evidence="1 2" key="1">
    <citation type="submission" date="2016-05" db="EMBL/GenBank/DDBJ databases">
        <title>Genomic and physiological characterization of Planctopirus sp. isolated from fresh water lake.</title>
        <authorList>
            <person name="Subhash Y."/>
            <person name="Ramana C."/>
        </authorList>
    </citation>
    <scope>NUCLEOTIDE SEQUENCE [LARGE SCALE GENOMIC DNA]</scope>
    <source>
        <strain evidence="1 2">JC280</strain>
    </source>
</reference>
<dbReference type="EMBL" id="LYDR01000039">
    <property type="protein sequence ID" value="ODA34726.1"/>
    <property type="molecule type" value="Genomic_DNA"/>
</dbReference>
<proteinExistence type="predicted"/>
<evidence type="ECO:0000313" key="2">
    <source>
        <dbReference type="Proteomes" id="UP000094828"/>
    </source>
</evidence>
<gene>
    <name evidence="1" type="ORF">A6X21_03395</name>
</gene>
<comment type="caution">
    <text evidence="1">The sequence shown here is derived from an EMBL/GenBank/DDBJ whole genome shotgun (WGS) entry which is preliminary data.</text>
</comment>
<accession>A0A1C3ENA3</accession>
<keyword evidence="2" id="KW-1185">Reference proteome</keyword>
<organism evidence="1 2">
    <name type="scientific">Planctopirus hydrillae</name>
    <dbReference type="NCBI Taxonomy" id="1841610"/>
    <lineage>
        <taxon>Bacteria</taxon>
        <taxon>Pseudomonadati</taxon>
        <taxon>Planctomycetota</taxon>
        <taxon>Planctomycetia</taxon>
        <taxon>Planctomycetales</taxon>
        <taxon>Planctomycetaceae</taxon>
        <taxon>Planctopirus</taxon>
    </lineage>
</organism>
<dbReference type="AlphaFoldDB" id="A0A1C3ENA3"/>
<protein>
    <submittedName>
        <fullName evidence="1">Uncharacterized protein</fullName>
    </submittedName>
</protein>
<dbReference type="STRING" id="1841610.A6X21_03395"/>
<evidence type="ECO:0000313" key="1">
    <source>
        <dbReference type="EMBL" id="ODA34726.1"/>
    </source>
</evidence>
<sequence>MASSAQFEIVVRQRLVIDSISGQRGDSTSFHPTKIRDQLRRILEDPGSSEMCVEVTIRELCEKCRRGQ</sequence>